<dbReference type="PATRIC" id="fig|1429438.4.peg.6574"/>
<protein>
    <submittedName>
        <fullName evidence="2">Uncharacterized protein</fullName>
    </submittedName>
</protein>
<reference evidence="2 3" key="1">
    <citation type="journal article" date="2014" name="Nature">
        <title>An environmental bacterial taxon with a large and distinct metabolic repertoire.</title>
        <authorList>
            <person name="Wilson M.C."/>
            <person name="Mori T."/>
            <person name="Ruckert C."/>
            <person name="Uria A.R."/>
            <person name="Helf M.J."/>
            <person name="Takada K."/>
            <person name="Gernert C."/>
            <person name="Steffens U.A."/>
            <person name="Heycke N."/>
            <person name="Schmitt S."/>
            <person name="Rinke C."/>
            <person name="Helfrich E.J."/>
            <person name="Brachmann A.O."/>
            <person name="Gurgui C."/>
            <person name="Wakimoto T."/>
            <person name="Kracht M."/>
            <person name="Crusemann M."/>
            <person name="Hentschel U."/>
            <person name="Abe I."/>
            <person name="Matsunaga S."/>
            <person name="Kalinowski J."/>
            <person name="Takeyama H."/>
            <person name="Piel J."/>
        </authorList>
    </citation>
    <scope>NUCLEOTIDE SEQUENCE [LARGE SCALE GENOMIC DNA]</scope>
    <source>
        <strain evidence="3">TSY1</strain>
    </source>
</reference>
<accession>W4L9Q0</accession>
<feature type="region of interest" description="Disordered" evidence="1">
    <location>
        <begin position="107"/>
        <end position="131"/>
    </location>
</feature>
<comment type="caution">
    <text evidence="2">The sequence shown here is derived from an EMBL/GenBank/DDBJ whole genome shotgun (WGS) entry which is preliminary data.</text>
</comment>
<dbReference type="EMBL" id="AZHW01001070">
    <property type="protein sequence ID" value="ETW94415.1"/>
    <property type="molecule type" value="Genomic_DNA"/>
</dbReference>
<name>W4L9Q0_ENTF1</name>
<evidence type="ECO:0000313" key="3">
    <source>
        <dbReference type="Proteomes" id="UP000019141"/>
    </source>
</evidence>
<feature type="compositionally biased region" description="Basic and acidic residues" evidence="1">
    <location>
        <begin position="107"/>
        <end position="122"/>
    </location>
</feature>
<gene>
    <name evidence="2" type="ORF">ETSY1_34935</name>
</gene>
<keyword evidence="3" id="KW-1185">Reference proteome</keyword>
<evidence type="ECO:0000313" key="2">
    <source>
        <dbReference type="EMBL" id="ETW94415.1"/>
    </source>
</evidence>
<dbReference type="Proteomes" id="UP000019141">
    <property type="component" value="Unassembled WGS sequence"/>
</dbReference>
<organism evidence="2 3">
    <name type="scientific">Entotheonella factor</name>
    <dbReference type="NCBI Taxonomy" id="1429438"/>
    <lineage>
        <taxon>Bacteria</taxon>
        <taxon>Pseudomonadati</taxon>
        <taxon>Nitrospinota/Tectimicrobiota group</taxon>
        <taxon>Candidatus Tectimicrobiota</taxon>
        <taxon>Candidatus Entotheonellia</taxon>
        <taxon>Candidatus Entotheonellales</taxon>
        <taxon>Candidatus Entotheonellaceae</taxon>
        <taxon>Candidatus Entotheonella</taxon>
    </lineage>
</organism>
<proteinExistence type="predicted"/>
<sequence>MYCRSHRTAAHFLAIFLSPCYGIGMETPQIELTSKQKKRLLSLSQETGKPITILLDEALDGLQTYLYPKARHGAENGGNESVFAPNESHKPIWKLFAEAFKDVPDEELERLPTDGATQHDHYIYGTPKRPS</sequence>
<dbReference type="HOGENOM" id="CLU_168103_0_0_7"/>
<dbReference type="AlphaFoldDB" id="W4L9Q0"/>
<evidence type="ECO:0000256" key="1">
    <source>
        <dbReference type="SAM" id="MobiDB-lite"/>
    </source>
</evidence>